<comment type="similarity">
    <text evidence="1">Belongs to the SIP5 family.</text>
</comment>
<evidence type="ECO:0000256" key="2">
    <source>
        <dbReference type="SAM" id="MobiDB-lite"/>
    </source>
</evidence>
<sequence length="479" mass="54102">MGNAPGREERGPQTLPRERSQFGDKLTAHLKRKKKEEEREKLLETRYTNLVVRYQETVDGGYLAPYGTYKAFPDYDTLVVKLLITERKLAPFYSPLDDFDETWTQEELLVVLMNNLRLFLPNRTAEDEEIDDADDHKLHKSQTLMKRLEQKQKLKALIERTIKQQKKEQLRYNHDRQQAFVSENGSTRYPSIPSNDLLLALYGNAIECPICFVYYPPHMNYSRCCEQPICTECFVHIRRNEPHPPHDVPEEEATDPESLISLPANCPFCAMPDFGVTYTPPLLICTGIQGSCAPAEFSIYTRNDLVIEEEEGSSKPKTRARAISAAISLSHSGMGSPRNSVEAGLARSSVDAGLVRRLNDGSAASSNTNLEAPKRRGSLAASAPGVITTDAIQPDWETKLMSARARIARRSAAATAIHASSLIIQGDETSDIDRRRLFRRTGSAQEQLAIEERMIQQAMKLSLLEEEQRQHTERARRGE</sequence>
<keyword evidence="4" id="KW-1185">Reference proteome</keyword>
<dbReference type="GO" id="GO:0005737">
    <property type="term" value="C:cytoplasm"/>
    <property type="evidence" value="ECO:0007669"/>
    <property type="project" value="TreeGrafter"/>
</dbReference>
<dbReference type="EMBL" id="KV454445">
    <property type="protein sequence ID" value="ODQ76939.1"/>
    <property type="molecule type" value="Genomic_DNA"/>
</dbReference>
<accession>A0A1E3QGW5</accession>
<protein>
    <recommendedName>
        <fullName evidence="5">Protein SIP5</fullName>
    </recommendedName>
</protein>
<feature type="region of interest" description="Disordered" evidence="2">
    <location>
        <begin position="1"/>
        <end position="33"/>
    </location>
</feature>
<evidence type="ECO:0000313" key="4">
    <source>
        <dbReference type="Proteomes" id="UP000094336"/>
    </source>
</evidence>
<organism evidence="3 4">
    <name type="scientific">Babjeviella inositovora NRRL Y-12698</name>
    <dbReference type="NCBI Taxonomy" id="984486"/>
    <lineage>
        <taxon>Eukaryota</taxon>
        <taxon>Fungi</taxon>
        <taxon>Dikarya</taxon>
        <taxon>Ascomycota</taxon>
        <taxon>Saccharomycotina</taxon>
        <taxon>Pichiomycetes</taxon>
        <taxon>Serinales incertae sedis</taxon>
        <taxon>Babjeviella</taxon>
    </lineage>
</organism>
<dbReference type="PANTHER" id="PTHR31315:SF1">
    <property type="entry name" value="PROTEIN SIP5"/>
    <property type="match status" value="1"/>
</dbReference>
<dbReference type="STRING" id="984486.A0A1E3QGW5"/>
<dbReference type="RefSeq" id="XP_018982267.1">
    <property type="nucleotide sequence ID" value="XM_019130190.1"/>
</dbReference>
<evidence type="ECO:0008006" key="5">
    <source>
        <dbReference type="Google" id="ProtNLM"/>
    </source>
</evidence>
<gene>
    <name evidence="3" type="ORF">BABINDRAFT_163942</name>
</gene>
<evidence type="ECO:0000256" key="1">
    <source>
        <dbReference type="ARBA" id="ARBA00010402"/>
    </source>
</evidence>
<dbReference type="CDD" id="cd24139">
    <property type="entry name" value="SIP5-like"/>
    <property type="match status" value="1"/>
</dbReference>
<evidence type="ECO:0000313" key="3">
    <source>
        <dbReference type="EMBL" id="ODQ76939.1"/>
    </source>
</evidence>
<name>A0A1E3QGW5_9ASCO</name>
<dbReference type="GO" id="GO:0042149">
    <property type="term" value="P:cellular response to glucose starvation"/>
    <property type="evidence" value="ECO:0007669"/>
    <property type="project" value="EnsemblFungi"/>
</dbReference>
<dbReference type="GeneID" id="30148043"/>
<proteinExistence type="inferred from homology"/>
<reference evidence="4" key="1">
    <citation type="submission" date="2016-05" db="EMBL/GenBank/DDBJ databases">
        <title>Comparative genomics of biotechnologically important yeasts.</title>
        <authorList>
            <consortium name="DOE Joint Genome Institute"/>
            <person name="Riley R."/>
            <person name="Haridas S."/>
            <person name="Wolfe K.H."/>
            <person name="Lopes M.R."/>
            <person name="Hittinger C.T."/>
            <person name="Goker M."/>
            <person name="Salamov A."/>
            <person name="Wisecaver J."/>
            <person name="Long T.M."/>
            <person name="Aerts A.L."/>
            <person name="Barry K."/>
            <person name="Choi C."/>
            <person name="Clum A."/>
            <person name="Coughlan A.Y."/>
            <person name="Deshpande S."/>
            <person name="Douglass A.P."/>
            <person name="Hanson S.J."/>
            <person name="Klenk H.-P."/>
            <person name="Labutti K."/>
            <person name="Lapidus A."/>
            <person name="Lindquist E."/>
            <person name="Lipzen A."/>
            <person name="Meier-Kolthoff J.P."/>
            <person name="Ohm R.A."/>
            <person name="Otillar R.P."/>
            <person name="Pangilinan J."/>
            <person name="Peng Y."/>
            <person name="Rokas A."/>
            <person name="Rosa C.A."/>
            <person name="Scheuner C."/>
            <person name="Sibirny A.A."/>
            <person name="Slot J.C."/>
            <person name="Stielow J.B."/>
            <person name="Sun H."/>
            <person name="Kurtzman C.P."/>
            <person name="Blackwell M."/>
            <person name="Grigoriev I.V."/>
            <person name="Jeffries T.W."/>
        </authorList>
    </citation>
    <scope>NUCLEOTIDE SEQUENCE [LARGE SCALE GENOMIC DNA]</scope>
    <source>
        <strain evidence="4">NRRL Y-12698</strain>
    </source>
</reference>
<dbReference type="PANTHER" id="PTHR31315">
    <property type="entry name" value="PROTEIN SIP5"/>
    <property type="match status" value="1"/>
</dbReference>
<feature type="compositionally biased region" description="Basic and acidic residues" evidence="2">
    <location>
        <begin position="1"/>
        <end position="22"/>
    </location>
</feature>
<dbReference type="AlphaFoldDB" id="A0A1E3QGW5"/>
<dbReference type="InterPro" id="IPR039301">
    <property type="entry name" value="Sip5/DA2"/>
</dbReference>
<dbReference type="Proteomes" id="UP000094336">
    <property type="component" value="Unassembled WGS sequence"/>
</dbReference>
<dbReference type="OrthoDB" id="21471at2759"/>